<evidence type="ECO:0000256" key="7">
    <source>
        <dbReference type="ARBA" id="ARBA00022822"/>
    </source>
</evidence>
<feature type="domain" description="Indole-3-glycerol phosphate synthase" evidence="10">
    <location>
        <begin position="2"/>
        <end position="248"/>
    </location>
</feature>
<keyword evidence="6" id="KW-0210">Decarboxylase</keyword>
<evidence type="ECO:0000256" key="4">
    <source>
        <dbReference type="ARBA" id="ARBA00012362"/>
    </source>
</evidence>
<comment type="pathway">
    <text evidence="2">Amino-acid biosynthesis; L-tryptophan biosynthesis; L-tryptophan from chorismate: step 4/5.</text>
</comment>
<dbReference type="UniPathway" id="UPA00035">
    <property type="reaction ID" value="UER00043"/>
</dbReference>
<dbReference type="EMBL" id="AP018449">
    <property type="protein sequence ID" value="BBB92711.1"/>
    <property type="molecule type" value="Genomic_DNA"/>
</dbReference>
<organism evidence="11 12">
    <name type="scientific">Methylomusa anaerophila</name>
    <dbReference type="NCBI Taxonomy" id="1930071"/>
    <lineage>
        <taxon>Bacteria</taxon>
        <taxon>Bacillati</taxon>
        <taxon>Bacillota</taxon>
        <taxon>Negativicutes</taxon>
        <taxon>Selenomonadales</taxon>
        <taxon>Sporomusaceae</taxon>
        <taxon>Methylomusa</taxon>
    </lineage>
</organism>
<dbReference type="AlphaFoldDB" id="A0A348ANR3"/>
<dbReference type="InterPro" id="IPR011060">
    <property type="entry name" value="RibuloseP-bd_barrel"/>
</dbReference>
<dbReference type="InterPro" id="IPR013798">
    <property type="entry name" value="Indole-3-glycerol_P_synth_dom"/>
</dbReference>
<dbReference type="Pfam" id="PF00218">
    <property type="entry name" value="IGPS"/>
    <property type="match status" value="1"/>
</dbReference>
<dbReference type="GO" id="GO:0004425">
    <property type="term" value="F:indole-3-glycerol-phosphate synthase activity"/>
    <property type="evidence" value="ECO:0007669"/>
    <property type="project" value="UniProtKB-EC"/>
</dbReference>
<dbReference type="FunFam" id="3.20.20.70:FF:000024">
    <property type="entry name" value="Indole-3-glycerol phosphate synthase"/>
    <property type="match status" value="1"/>
</dbReference>
<dbReference type="NCBIfam" id="NF001377">
    <property type="entry name" value="PRK00278.2-4"/>
    <property type="match status" value="1"/>
</dbReference>
<keyword evidence="9 11" id="KW-0456">Lyase</keyword>
<dbReference type="RefSeq" id="WP_126309644.1">
    <property type="nucleotide sequence ID" value="NZ_AP018449.1"/>
</dbReference>
<gene>
    <name evidence="11" type="primary">trpC</name>
    <name evidence="11" type="ORF">MAMMFC1_03406</name>
</gene>
<evidence type="ECO:0000313" key="12">
    <source>
        <dbReference type="Proteomes" id="UP000276437"/>
    </source>
</evidence>
<evidence type="ECO:0000256" key="9">
    <source>
        <dbReference type="ARBA" id="ARBA00023239"/>
    </source>
</evidence>
<evidence type="ECO:0000256" key="3">
    <source>
        <dbReference type="ARBA" id="ARBA00008737"/>
    </source>
</evidence>
<evidence type="ECO:0000259" key="10">
    <source>
        <dbReference type="Pfam" id="PF00218"/>
    </source>
</evidence>
<keyword evidence="5" id="KW-0028">Amino-acid biosynthesis</keyword>
<evidence type="ECO:0000256" key="8">
    <source>
        <dbReference type="ARBA" id="ARBA00023141"/>
    </source>
</evidence>
<dbReference type="PANTHER" id="PTHR22854:SF2">
    <property type="entry name" value="INDOLE-3-GLYCEROL-PHOSPHATE SYNTHASE"/>
    <property type="match status" value="1"/>
</dbReference>
<comment type="similarity">
    <text evidence="3">Belongs to the TrpC family.</text>
</comment>
<dbReference type="CDD" id="cd00331">
    <property type="entry name" value="IGPS"/>
    <property type="match status" value="1"/>
</dbReference>
<dbReference type="Proteomes" id="UP000276437">
    <property type="component" value="Chromosome"/>
</dbReference>
<keyword evidence="12" id="KW-1185">Reference proteome</keyword>
<accession>A0A348ANR3</accession>
<sequence length="253" mass="27507">MLKTIVEQKRQEVDCAKLVQPATTMAIQPASHEFAKAIQRVNWALIAECKLASPVKGRLCTGYTVPELAEIYAANGAAALSVHTDRHFCGHLQDIAKVRETVALPILRKDFIIDPYQIYEARAAGAHAILLIAAILTDEEILSFLAVAAEMGMDCLVETHSREELKRVIKTPANIVGINNRDLKTFTTSIENTFDLLPDVEPGKTIISESGIHCGQDALRLKSAGVRGILVGEGLVKAADIACKTKELALQQN</sequence>
<protein>
    <recommendedName>
        <fullName evidence="4">indole-3-glycerol-phosphate synthase</fullName>
        <ecNumber evidence="4">4.1.1.48</ecNumber>
    </recommendedName>
</protein>
<dbReference type="InterPro" id="IPR045186">
    <property type="entry name" value="Indole-3-glycerol_P_synth"/>
</dbReference>
<keyword evidence="7" id="KW-0822">Tryptophan biosynthesis</keyword>
<reference evidence="11 12" key="1">
    <citation type="journal article" date="2018" name="Int. J. Syst. Evol. Microbiol.">
        <title>Methylomusa anaerophila gen. nov., sp. nov., an anaerobic methanol-utilizing bacterium isolated from a microbial fuel cell.</title>
        <authorList>
            <person name="Amano N."/>
            <person name="Yamamuro A."/>
            <person name="Miyahara M."/>
            <person name="Kouzuma A."/>
            <person name="Abe T."/>
            <person name="Watanabe K."/>
        </authorList>
    </citation>
    <scope>NUCLEOTIDE SEQUENCE [LARGE SCALE GENOMIC DNA]</scope>
    <source>
        <strain evidence="11 12">MMFC1</strain>
    </source>
</reference>
<evidence type="ECO:0000256" key="1">
    <source>
        <dbReference type="ARBA" id="ARBA00001633"/>
    </source>
</evidence>
<proteinExistence type="inferred from homology"/>
<keyword evidence="8" id="KW-0057">Aromatic amino acid biosynthesis</keyword>
<dbReference type="Gene3D" id="3.20.20.70">
    <property type="entry name" value="Aldolase class I"/>
    <property type="match status" value="1"/>
</dbReference>
<evidence type="ECO:0000313" key="11">
    <source>
        <dbReference type="EMBL" id="BBB92711.1"/>
    </source>
</evidence>
<dbReference type="InterPro" id="IPR013785">
    <property type="entry name" value="Aldolase_TIM"/>
</dbReference>
<dbReference type="GO" id="GO:0004640">
    <property type="term" value="F:phosphoribosylanthranilate isomerase activity"/>
    <property type="evidence" value="ECO:0007669"/>
    <property type="project" value="TreeGrafter"/>
</dbReference>
<evidence type="ECO:0000256" key="6">
    <source>
        <dbReference type="ARBA" id="ARBA00022793"/>
    </source>
</evidence>
<dbReference type="GO" id="GO:0000162">
    <property type="term" value="P:L-tryptophan biosynthetic process"/>
    <property type="evidence" value="ECO:0007669"/>
    <property type="project" value="UniProtKB-UniPathway"/>
</dbReference>
<dbReference type="PANTHER" id="PTHR22854">
    <property type="entry name" value="TRYPTOPHAN BIOSYNTHESIS PROTEIN"/>
    <property type="match status" value="1"/>
</dbReference>
<evidence type="ECO:0000256" key="2">
    <source>
        <dbReference type="ARBA" id="ARBA00004696"/>
    </source>
</evidence>
<dbReference type="OrthoDB" id="9804217at2"/>
<dbReference type="EC" id="4.1.1.48" evidence="4"/>
<dbReference type="KEGG" id="mana:MAMMFC1_03406"/>
<evidence type="ECO:0000256" key="5">
    <source>
        <dbReference type="ARBA" id="ARBA00022605"/>
    </source>
</evidence>
<dbReference type="SUPFAM" id="SSF51366">
    <property type="entry name" value="Ribulose-phoshate binding barrel"/>
    <property type="match status" value="1"/>
</dbReference>
<comment type="catalytic activity">
    <reaction evidence="1">
        <text>1-(2-carboxyphenylamino)-1-deoxy-D-ribulose 5-phosphate + H(+) = (1S,2R)-1-C-(indol-3-yl)glycerol 3-phosphate + CO2 + H2O</text>
        <dbReference type="Rhea" id="RHEA:23476"/>
        <dbReference type="ChEBI" id="CHEBI:15377"/>
        <dbReference type="ChEBI" id="CHEBI:15378"/>
        <dbReference type="ChEBI" id="CHEBI:16526"/>
        <dbReference type="ChEBI" id="CHEBI:58613"/>
        <dbReference type="ChEBI" id="CHEBI:58866"/>
        <dbReference type="EC" id="4.1.1.48"/>
    </reaction>
</comment>
<name>A0A348ANR3_9FIRM</name>